<gene>
    <name evidence="1" type="ORF">DNK57_01960</name>
</gene>
<comment type="caution">
    <text evidence="1">The sequence shown here is derived from an EMBL/GenBank/DDBJ whole genome shotgun (WGS) entry which is preliminary data.</text>
</comment>
<dbReference type="RefSeq" id="WP_192961372.1">
    <property type="nucleotide sequence ID" value="NZ_QKOF01000003.1"/>
</dbReference>
<name>A0A842YPF2_METTF</name>
<proteinExistence type="predicted"/>
<dbReference type="Proteomes" id="UP000646659">
    <property type="component" value="Unassembled WGS sequence"/>
</dbReference>
<accession>A0A842YPF2</accession>
<evidence type="ECO:0000313" key="1">
    <source>
        <dbReference type="EMBL" id="MBE2899595.1"/>
    </source>
</evidence>
<evidence type="ECO:0000313" key="2">
    <source>
        <dbReference type="Proteomes" id="UP000646659"/>
    </source>
</evidence>
<organism evidence="1 2">
    <name type="scientific">Methanothermobacter thermautotrophicus</name>
    <name type="common">Methanobacterium thermoformicicum</name>
    <dbReference type="NCBI Taxonomy" id="145262"/>
    <lineage>
        <taxon>Archaea</taxon>
        <taxon>Methanobacteriati</taxon>
        <taxon>Methanobacteriota</taxon>
        <taxon>Methanomada group</taxon>
        <taxon>Methanobacteria</taxon>
        <taxon>Methanobacteriales</taxon>
        <taxon>Methanobacteriaceae</taxon>
        <taxon>Methanothermobacter</taxon>
    </lineage>
</organism>
<dbReference type="AlphaFoldDB" id="A0A842YPF2"/>
<protein>
    <submittedName>
        <fullName evidence="1">Uncharacterized protein</fullName>
    </submittedName>
</protein>
<reference evidence="1" key="1">
    <citation type="submission" date="2018-06" db="EMBL/GenBank/DDBJ databases">
        <title>Draft genome sequence of Methanothermobacter thermautotrophicus Strain WHS, a thermophilic, hydrogenotrophic methanogen isolated from Washburn Hot Springs in Yellowstone National Park, USA.</title>
        <authorList>
            <person name="Mckay L.J."/>
            <person name="Klingelsmith K."/>
            <person name="Inskeep W.P."/>
            <person name="Fields M.W."/>
        </authorList>
    </citation>
    <scope>NUCLEOTIDE SEQUENCE</scope>
    <source>
        <strain evidence="1">WHS</strain>
    </source>
</reference>
<dbReference type="EMBL" id="QKOF01000003">
    <property type="protein sequence ID" value="MBE2899595.1"/>
    <property type="molecule type" value="Genomic_DNA"/>
</dbReference>
<dbReference type="Gene3D" id="3.30.1920.20">
    <property type="match status" value="1"/>
</dbReference>
<sequence>MTITATDNKDNNPRINYQVDGRSYTGSRIATIDLGEGTHTIKYYAIDKDGNKAQEQTATYIIKESTPVRCSLTLTSTAFTWGPVLNLDKLHNFYEHGMSPEEYFMVNYGDPYVLGV</sequence>